<name>A0ACC1BFI9_9ROSI</name>
<gene>
    <name evidence="1" type="ORF">Patl1_28449</name>
</gene>
<dbReference type="EMBL" id="CM047901">
    <property type="protein sequence ID" value="KAJ0097704.1"/>
    <property type="molecule type" value="Genomic_DNA"/>
</dbReference>
<keyword evidence="2" id="KW-1185">Reference proteome</keyword>
<protein>
    <submittedName>
        <fullName evidence="1">Uncharacterized protein</fullName>
    </submittedName>
</protein>
<comment type="caution">
    <text evidence="1">The sequence shown here is derived from an EMBL/GenBank/DDBJ whole genome shotgun (WGS) entry which is preliminary data.</text>
</comment>
<evidence type="ECO:0000313" key="2">
    <source>
        <dbReference type="Proteomes" id="UP001164250"/>
    </source>
</evidence>
<sequence length="54" mass="6528">MYKCHNIFPKIDKIKTKENLFHQRKFIVVPLHRNITTLAQELATLIVMNFRIFN</sequence>
<evidence type="ECO:0000313" key="1">
    <source>
        <dbReference type="EMBL" id="KAJ0097704.1"/>
    </source>
</evidence>
<reference evidence="2" key="1">
    <citation type="journal article" date="2023" name="G3 (Bethesda)">
        <title>Genome assembly and association tests identify interacting loci associated with vigor, precocity, and sex in interspecific pistachio rootstocks.</title>
        <authorList>
            <person name="Palmer W."/>
            <person name="Jacygrad E."/>
            <person name="Sagayaradj S."/>
            <person name="Cavanaugh K."/>
            <person name="Han R."/>
            <person name="Bertier L."/>
            <person name="Beede B."/>
            <person name="Kafkas S."/>
            <person name="Golino D."/>
            <person name="Preece J."/>
            <person name="Michelmore R."/>
        </authorList>
    </citation>
    <scope>NUCLEOTIDE SEQUENCE [LARGE SCALE GENOMIC DNA]</scope>
</reference>
<dbReference type="Proteomes" id="UP001164250">
    <property type="component" value="Chromosome 5"/>
</dbReference>
<accession>A0ACC1BFI9</accession>
<proteinExistence type="predicted"/>
<organism evidence="1 2">
    <name type="scientific">Pistacia atlantica</name>
    <dbReference type="NCBI Taxonomy" id="434234"/>
    <lineage>
        <taxon>Eukaryota</taxon>
        <taxon>Viridiplantae</taxon>
        <taxon>Streptophyta</taxon>
        <taxon>Embryophyta</taxon>
        <taxon>Tracheophyta</taxon>
        <taxon>Spermatophyta</taxon>
        <taxon>Magnoliopsida</taxon>
        <taxon>eudicotyledons</taxon>
        <taxon>Gunneridae</taxon>
        <taxon>Pentapetalae</taxon>
        <taxon>rosids</taxon>
        <taxon>malvids</taxon>
        <taxon>Sapindales</taxon>
        <taxon>Anacardiaceae</taxon>
        <taxon>Pistacia</taxon>
    </lineage>
</organism>